<dbReference type="SUPFAM" id="SSF51905">
    <property type="entry name" value="FAD/NAD(P)-binding domain"/>
    <property type="match status" value="1"/>
</dbReference>
<dbReference type="InterPro" id="IPR017224">
    <property type="entry name" value="Opine_Oxase_asu/HCN_bsu"/>
</dbReference>
<dbReference type="PANTHER" id="PTHR42949">
    <property type="entry name" value="ANAEROBIC GLYCEROL-3-PHOSPHATE DEHYDROGENASE SUBUNIT B"/>
    <property type="match status" value="1"/>
</dbReference>
<dbReference type="PRINTS" id="PR00469">
    <property type="entry name" value="PNDRDTASEII"/>
</dbReference>
<dbReference type="CDD" id="cd19946">
    <property type="entry name" value="GlpA-like_Fer2_BFD-like"/>
    <property type="match status" value="1"/>
</dbReference>
<comment type="caution">
    <text evidence="4">The sequence shown here is derived from an EMBL/GenBank/DDBJ whole genome shotgun (WGS) entry which is preliminary data.</text>
</comment>
<dbReference type="Pfam" id="PF07992">
    <property type="entry name" value="Pyr_redox_2"/>
    <property type="match status" value="1"/>
</dbReference>
<name>A0ABV2QZ35_9HYPH</name>
<organism evidence="4 5">
    <name type="scientific">Kaistia defluvii</name>
    <dbReference type="NCBI Taxonomy" id="410841"/>
    <lineage>
        <taxon>Bacteria</taxon>
        <taxon>Pseudomonadati</taxon>
        <taxon>Pseudomonadota</taxon>
        <taxon>Alphaproteobacteria</taxon>
        <taxon>Hyphomicrobiales</taxon>
        <taxon>Kaistiaceae</taxon>
        <taxon>Kaistia</taxon>
    </lineage>
</organism>
<dbReference type="Gene3D" id="3.50.50.60">
    <property type="entry name" value="FAD/NAD(P)-binding domain"/>
    <property type="match status" value="2"/>
</dbReference>
<keyword evidence="5" id="KW-1185">Reference proteome</keyword>
<dbReference type="InterPro" id="IPR023753">
    <property type="entry name" value="FAD/NAD-binding_dom"/>
</dbReference>
<feature type="domain" description="BFD-like [2Fe-2S]-binding" evidence="2">
    <location>
        <begin position="376"/>
        <end position="427"/>
    </location>
</feature>
<dbReference type="InterPro" id="IPR041854">
    <property type="entry name" value="BFD-like_2Fe2S-bd_dom_sf"/>
</dbReference>
<dbReference type="EMBL" id="JBEPSM010000001">
    <property type="protein sequence ID" value="MET4634284.1"/>
    <property type="molecule type" value="Genomic_DNA"/>
</dbReference>
<dbReference type="Pfam" id="PF04324">
    <property type="entry name" value="Fer2_BFD"/>
    <property type="match status" value="1"/>
</dbReference>
<dbReference type="PANTHER" id="PTHR42949:SF3">
    <property type="entry name" value="ANAEROBIC GLYCEROL-3-PHOSPHATE DEHYDROGENASE SUBUNIT B"/>
    <property type="match status" value="1"/>
</dbReference>
<dbReference type="Gene3D" id="1.10.10.1100">
    <property type="entry name" value="BFD-like [2Fe-2S]-binding domain"/>
    <property type="match status" value="1"/>
</dbReference>
<dbReference type="InterPro" id="IPR007419">
    <property type="entry name" value="BFD-like_2Fe2S-bd_dom"/>
</dbReference>
<proteinExistence type="predicted"/>
<keyword evidence="1" id="KW-0560">Oxidoreductase</keyword>
<dbReference type="Proteomes" id="UP001549321">
    <property type="component" value="Unassembled WGS sequence"/>
</dbReference>
<gene>
    <name evidence="4" type="ORF">ABIE08_002197</name>
</gene>
<dbReference type="PRINTS" id="PR00368">
    <property type="entry name" value="FADPNR"/>
</dbReference>
<reference evidence="4 5" key="1">
    <citation type="submission" date="2024-06" db="EMBL/GenBank/DDBJ databases">
        <title>Sorghum-associated microbial communities from plants grown in Nebraska, USA.</title>
        <authorList>
            <person name="Schachtman D."/>
        </authorList>
    </citation>
    <scope>NUCLEOTIDE SEQUENCE [LARGE SCALE GENOMIC DNA]</scope>
    <source>
        <strain evidence="4 5">3207</strain>
    </source>
</reference>
<dbReference type="InterPro" id="IPR036188">
    <property type="entry name" value="FAD/NAD-bd_sf"/>
</dbReference>
<evidence type="ECO:0000259" key="3">
    <source>
        <dbReference type="Pfam" id="PF07992"/>
    </source>
</evidence>
<dbReference type="InterPro" id="IPR051691">
    <property type="entry name" value="Metab_Enz_Cyan_OpOx_G3PDH"/>
</dbReference>
<feature type="domain" description="FAD/NAD(P)-binding" evidence="3">
    <location>
        <begin position="12"/>
        <end position="309"/>
    </location>
</feature>
<sequence>MPEFARVDPATDVAIIGAGPAGMAAAIEARRHGLGVTVLDDQPAIGGQILRGITHTRRVSYEAWGQPLATAFQQSDVEHVRGASVWARDGDTLVYGVEGQTCRLQAGAVILATGSMERPVVLPGHTLPGVVTVGALQALLKGSAAVPSGRFVLAGNGPLLLLTALQLLEVGAPPMAIVDTTPRGRFLSSLRHAPGLLGDPALAMSGIKLLARIRAARIPVFRHATDLRVLGIDRAEGLAFRSKGREHQLDASLVALHDGVVPNDQLAVSFGCASHWNAETQCYAMTTTDEVRASVPGIWLAGDAAAISGGYLATLTGKLAALDIARELGAVTTEAHAEAVAPLLAERRRRLRARRFVDALYAPTLSAAKADGAALLCRCEEVPVSRIRAAIAQGATGTRQVKAATRCGMGPCQGRQCTLSLVSVLAEELGAAVTDFSRPSLRTPGRPITVAELAASHTGQGHTGSDA</sequence>
<evidence type="ECO:0000313" key="5">
    <source>
        <dbReference type="Proteomes" id="UP001549321"/>
    </source>
</evidence>
<evidence type="ECO:0000256" key="1">
    <source>
        <dbReference type="ARBA" id="ARBA00023002"/>
    </source>
</evidence>
<dbReference type="RefSeq" id="WP_354550955.1">
    <property type="nucleotide sequence ID" value="NZ_JBEPSM010000001.1"/>
</dbReference>
<accession>A0ABV2QZ35</accession>
<dbReference type="PIRSF" id="PIRSF037495">
    <property type="entry name" value="Opine_OX_OoxA/HcnB"/>
    <property type="match status" value="1"/>
</dbReference>
<evidence type="ECO:0000313" key="4">
    <source>
        <dbReference type="EMBL" id="MET4634284.1"/>
    </source>
</evidence>
<protein>
    <submittedName>
        <fullName evidence="4">NADPH-dependent 2,4-dienoyl-CoA reductase/sulfur reductase-like enzyme</fullName>
    </submittedName>
</protein>
<evidence type="ECO:0000259" key="2">
    <source>
        <dbReference type="Pfam" id="PF04324"/>
    </source>
</evidence>